<accession>A0A4U3BB16</accession>
<feature type="domain" description="DUF2326" evidence="2">
    <location>
        <begin position="150"/>
        <end position="234"/>
    </location>
</feature>
<feature type="coiled-coil region" evidence="1">
    <location>
        <begin position="61"/>
        <end position="112"/>
    </location>
</feature>
<dbReference type="EMBL" id="SZON01000091">
    <property type="protein sequence ID" value="TKI98637.1"/>
    <property type="molecule type" value="Genomic_DNA"/>
</dbReference>
<evidence type="ECO:0000313" key="3">
    <source>
        <dbReference type="EMBL" id="TKI98637.1"/>
    </source>
</evidence>
<dbReference type="InterPro" id="IPR018760">
    <property type="entry name" value="DUF2326"/>
</dbReference>
<evidence type="ECO:0000256" key="1">
    <source>
        <dbReference type="SAM" id="Coils"/>
    </source>
</evidence>
<feature type="non-terminal residue" evidence="3">
    <location>
        <position position="235"/>
    </location>
</feature>
<organism evidence="3 4">
    <name type="scientific">Bacillus wiedmannii</name>
    <dbReference type="NCBI Taxonomy" id="1890302"/>
    <lineage>
        <taxon>Bacteria</taxon>
        <taxon>Bacillati</taxon>
        <taxon>Bacillota</taxon>
        <taxon>Bacilli</taxon>
        <taxon>Bacillales</taxon>
        <taxon>Bacillaceae</taxon>
        <taxon>Bacillus</taxon>
        <taxon>Bacillus cereus group</taxon>
    </lineage>
</organism>
<sequence>FNDTLNKKFKEVLDFHNKMVENRSEFVGKQLKKVEIKLNGLKLKQDQLLEIKKQQSIELLDEGLLTELNDINREIENLNVKKGEFLKGKEIQESLKAELDLVNKELERINSLAEDNEHLVPINEFNSVFKSYSEKLYGEKYLLYYDSEWRDKKNGRPFSIGNLMGSMGTGKQRGLIIAFDLAYLTFSQKKGIAAPKFLIYDKLENTHINQLKTIVNLSQEIDGQLVLPILRERIN</sequence>
<gene>
    <name evidence="3" type="ORF">FC699_03820</name>
</gene>
<proteinExistence type="predicted"/>
<name>A0A4U3BB16_9BACI</name>
<protein>
    <submittedName>
        <fullName evidence="3">DUF2326 domain-containing protein</fullName>
    </submittedName>
</protein>
<dbReference type="Pfam" id="PF10088">
    <property type="entry name" value="DUF2326"/>
    <property type="match status" value="1"/>
</dbReference>
<keyword evidence="1" id="KW-0175">Coiled coil</keyword>
<dbReference type="AlphaFoldDB" id="A0A4U3BB16"/>
<comment type="caution">
    <text evidence="3">The sequence shown here is derived from an EMBL/GenBank/DDBJ whole genome shotgun (WGS) entry which is preliminary data.</text>
</comment>
<reference evidence="3 4" key="1">
    <citation type="journal article" date="2019" name="Environ. Microbiol.">
        <title>An active ?-lactamase is a part of an orchestrated cell wall stress resistance network of Bacillus subtilis and related rhizosphere species.</title>
        <authorList>
            <person name="Bucher T."/>
            <person name="Keren-Paz A."/>
            <person name="Hausser J."/>
            <person name="Olender T."/>
            <person name="Cytryn E."/>
            <person name="Kolodkin-Gal I."/>
        </authorList>
    </citation>
    <scope>NUCLEOTIDE SEQUENCE [LARGE SCALE GENOMIC DNA]</scope>
    <source>
        <strain evidence="3 4">I5</strain>
    </source>
</reference>
<dbReference type="Proteomes" id="UP000305222">
    <property type="component" value="Unassembled WGS sequence"/>
</dbReference>
<feature type="non-terminal residue" evidence="3">
    <location>
        <position position="1"/>
    </location>
</feature>
<evidence type="ECO:0000259" key="2">
    <source>
        <dbReference type="Pfam" id="PF10088"/>
    </source>
</evidence>
<evidence type="ECO:0000313" key="4">
    <source>
        <dbReference type="Proteomes" id="UP000305222"/>
    </source>
</evidence>